<dbReference type="SMART" id="SM00387">
    <property type="entry name" value="HATPase_c"/>
    <property type="match status" value="1"/>
</dbReference>
<keyword evidence="12 14" id="KW-0472">Membrane</keyword>
<keyword evidence="6 14" id="KW-0812">Transmembrane</keyword>
<dbReference type="InterPro" id="IPR025201">
    <property type="entry name" value="KdpD_TM"/>
</dbReference>
<evidence type="ECO:0000256" key="13">
    <source>
        <dbReference type="SAM" id="Coils"/>
    </source>
</evidence>
<evidence type="ECO:0000313" key="18">
    <source>
        <dbReference type="Proteomes" id="UP000612585"/>
    </source>
</evidence>
<evidence type="ECO:0000256" key="5">
    <source>
        <dbReference type="ARBA" id="ARBA00022679"/>
    </source>
</evidence>
<reference evidence="17" key="1">
    <citation type="submission" date="2021-01" db="EMBL/GenBank/DDBJ databases">
        <title>Whole genome shotgun sequence of Virgisporangium aurantiacum NBRC 16421.</title>
        <authorList>
            <person name="Komaki H."/>
            <person name="Tamura T."/>
        </authorList>
    </citation>
    <scope>NUCLEOTIDE SEQUENCE</scope>
    <source>
        <strain evidence="17">NBRC 16421</strain>
    </source>
</reference>
<evidence type="ECO:0000259" key="16">
    <source>
        <dbReference type="SMART" id="SM00387"/>
    </source>
</evidence>
<dbReference type="InterPro" id="IPR003594">
    <property type="entry name" value="HATPase_dom"/>
</dbReference>
<keyword evidence="11" id="KW-0902">Two-component regulatory system</keyword>
<feature type="transmembrane region" description="Helical" evidence="14">
    <location>
        <begin position="12"/>
        <end position="34"/>
    </location>
</feature>
<sequence>MARLPMTPSAARWLSGLVAGVAMGGGVTVVIAVLQPELPSLSLLVLYMLAVLPVAVRWGAGPAAVVAVLSTVVFGFVFLPPRNVWWVAERRNIVALGVFVLTAVVVGNLAARLRRAARESARLTEEQAALRRVATLVAQTAPSSTVFEAVTREVGTLCGADLARMECYGEDGSVTGVGAWSRVPVQLAVGTRFALDGVSIARQVRQTRGPVRVDSFVDATGAIAVEAHELGIRSSVGCPIMVDGHLWGVIAASSKSENSFPTGTESQITEFTELVATAIANAQSRAEITQLLEEQAALRRVATQVAREVPPAEVFATVVEEIHRLVTADVTVVVRSGRDSGSGMVTIMAQAGENPDRVSVGGRWTLDPELALAEVLETGRPARRDDYDGLQGRFAEVIRQTGIRSSVAVPVIVGGRIWGALGVGTRGERFPADVEQHMAAFIDLIITAVTNAQARAELRRMADEQSALRRVATLAARGAPPERVFSVVADEIGELVRADLTAIARFEADGTTTYMGGRGWLDTDPHKDLVRWKPEPPSSVALVRQTGRSARLDLSEPSAGDGARLSDIAHREKIVSTVAGPIVVGARLWGAITVGSRSGPLPADTEQRMVDFTEIVAIAIANTESRTELAASRARVIAAGDAARRRFERDLHDGAQQRLVSLALELRHAQGAVPGDLPQLRADLGRVAHDVTGALDELRELSRGIHPAILSEGGLGPALRTLARRAGLPVEVDVRARARFQEPLEVAAYYVVSEAITNTTKHAAASYVEVVVEERDHGLWLSVRDDGSGGADARRGSGLTGLRDRVEALGGSIDVSSPPGEGTLIEVSLPRRAV</sequence>
<feature type="domain" description="Histidine kinase/HSP90-like ATPase" evidence="16">
    <location>
        <begin position="743"/>
        <end position="833"/>
    </location>
</feature>
<feature type="transmembrane region" description="Helical" evidence="14">
    <location>
        <begin position="93"/>
        <end position="111"/>
    </location>
</feature>
<keyword evidence="9" id="KW-0067">ATP-binding</keyword>
<dbReference type="InterPro" id="IPR050482">
    <property type="entry name" value="Sensor_HK_TwoCompSys"/>
</dbReference>
<protein>
    <recommendedName>
        <fullName evidence="3">histidine kinase</fullName>
        <ecNumber evidence="3">2.7.13.3</ecNumber>
    </recommendedName>
</protein>
<dbReference type="InterPro" id="IPR011712">
    <property type="entry name" value="Sig_transdc_His_kin_sub3_dim/P"/>
</dbReference>
<dbReference type="GO" id="GO:0005524">
    <property type="term" value="F:ATP binding"/>
    <property type="evidence" value="ECO:0007669"/>
    <property type="project" value="UniProtKB-KW"/>
</dbReference>
<evidence type="ECO:0000256" key="12">
    <source>
        <dbReference type="ARBA" id="ARBA00023136"/>
    </source>
</evidence>
<dbReference type="Proteomes" id="UP000612585">
    <property type="component" value="Unassembled WGS sequence"/>
</dbReference>
<dbReference type="GO" id="GO:0046983">
    <property type="term" value="F:protein dimerization activity"/>
    <property type="evidence" value="ECO:0007669"/>
    <property type="project" value="InterPro"/>
</dbReference>
<dbReference type="RefSeq" id="WP_203989266.1">
    <property type="nucleotide sequence ID" value="NZ_BOPG01000012.1"/>
</dbReference>
<dbReference type="GO" id="GO:0000155">
    <property type="term" value="F:phosphorelay sensor kinase activity"/>
    <property type="evidence" value="ECO:0007669"/>
    <property type="project" value="InterPro"/>
</dbReference>
<dbReference type="CDD" id="cd16917">
    <property type="entry name" value="HATPase_UhpB-NarQ-NarX-like"/>
    <property type="match status" value="1"/>
</dbReference>
<feature type="transmembrane region" description="Helical" evidence="14">
    <location>
        <begin position="63"/>
        <end position="81"/>
    </location>
</feature>
<dbReference type="Pfam" id="PF13185">
    <property type="entry name" value="GAF_2"/>
    <property type="match status" value="1"/>
</dbReference>
<dbReference type="PANTHER" id="PTHR24421:SF10">
    <property type="entry name" value="NITRATE_NITRITE SENSOR PROTEIN NARQ"/>
    <property type="match status" value="1"/>
</dbReference>
<dbReference type="SMART" id="SM00065">
    <property type="entry name" value="GAF"/>
    <property type="match status" value="3"/>
</dbReference>
<dbReference type="Gene3D" id="1.20.120.620">
    <property type="entry name" value="Backbone structure of the membrane domain of e. Coli histidine kinase receptor kdpd"/>
    <property type="match status" value="1"/>
</dbReference>
<evidence type="ECO:0000256" key="11">
    <source>
        <dbReference type="ARBA" id="ARBA00023012"/>
    </source>
</evidence>
<evidence type="ECO:0000256" key="7">
    <source>
        <dbReference type="ARBA" id="ARBA00022741"/>
    </source>
</evidence>
<dbReference type="InterPro" id="IPR029016">
    <property type="entry name" value="GAF-like_dom_sf"/>
</dbReference>
<keyword evidence="10 14" id="KW-1133">Transmembrane helix</keyword>
<evidence type="ECO:0000256" key="10">
    <source>
        <dbReference type="ARBA" id="ARBA00022989"/>
    </source>
</evidence>
<comment type="caution">
    <text evidence="17">The sequence shown here is derived from an EMBL/GenBank/DDBJ whole genome shotgun (WGS) entry which is preliminary data.</text>
</comment>
<dbReference type="Pfam" id="PF13493">
    <property type="entry name" value="DUF4118"/>
    <property type="match status" value="1"/>
</dbReference>
<evidence type="ECO:0000256" key="4">
    <source>
        <dbReference type="ARBA" id="ARBA00022553"/>
    </source>
</evidence>
<evidence type="ECO:0000313" key="17">
    <source>
        <dbReference type="EMBL" id="GIJ54341.1"/>
    </source>
</evidence>
<comment type="catalytic activity">
    <reaction evidence="1">
        <text>ATP + protein L-histidine = ADP + protein N-phospho-L-histidine.</text>
        <dbReference type="EC" id="2.7.13.3"/>
    </reaction>
</comment>
<dbReference type="InterPro" id="IPR003018">
    <property type="entry name" value="GAF"/>
</dbReference>
<organism evidence="17 18">
    <name type="scientific">Virgisporangium aurantiacum</name>
    <dbReference type="NCBI Taxonomy" id="175570"/>
    <lineage>
        <taxon>Bacteria</taxon>
        <taxon>Bacillati</taxon>
        <taxon>Actinomycetota</taxon>
        <taxon>Actinomycetes</taxon>
        <taxon>Micromonosporales</taxon>
        <taxon>Micromonosporaceae</taxon>
        <taxon>Virgisporangium</taxon>
    </lineage>
</organism>
<feature type="domain" description="GAF" evidence="15">
    <location>
        <begin position="142"/>
        <end position="289"/>
    </location>
</feature>
<dbReference type="Pfam" id="PF02518">
    <property type="entry name" value="HATPase_c"/>
    <property type="match status" value="1"/>
</dbReference>
<keyword evidence="4" id="KW-0597">Phosphoprotein</keyword>
<dbReference type="Gene3D" id="3.30.450.40">
    <property type="match status" value="3"/>
</dbReference>
<dbReference type="InterPro" id="IPR038318">
    <property type="entry name" value="KdpD_sf"/>
</dbReference>
<feature type="domain" description="GAF" evidence="15">
    <location>
        <begin position="310"/>
        <end position="459"/>
    </location>
</feature>
<dbReference type="Gene3D" id="1.20.5.1930">
    <property type="match status" value="1"/>
</dbReference>
<dbReference type="EMBL" id="BOPG01000012">
    <property type="protein sequence ID" value="GIJ54341.1"/>
    <property type="molecule type" value="Genomic_DNA"/>
</dbReference>
<accession>A0A8J4DY74</accession>
<keyword evidence="18" id="KW-1185">Reference proteome</keyword>
<dbReference type="AlphaFoldDB" id="A0A8J4DY74"/>
<proteinExistence type="predicted"/>
<dbReference type="InterPro" id="IPR036890">
    <property type="entry name" value="HATPase_C_sf"/>
</dbReference>
<dbReference type="Pfam" id="PF01590">
    <property type="entry name" value="GAF"/>
    <property type="match status" value="2"/>
</dbReference>
<dbReference type="EC" id="2.7.13.3" evidence="3"/>
<dbReference type="Gene3D" id="3.30.565.10">
    <property type="entry name" value="Histidine kinase-like ATPase, C-terminal domain"/>
    <property type="match status" value="1"/>
</dbReference>
<keyword evidence="8" id="KW-0418">Kinase</keyword>
<dbReference type="PANTHER" id="PTHR24421">
    <property type="entry name" value="NITRATE/NITRITE SENSOR PROTEIN NARX-RELATED"/>
    <property type="match status" value="1"/>
</dbReference>
<evidence type="ECO:0000256" key="14">
    <source>
        <dbReference type="SAM" id="Phobius"/>
    </source>
</evidence>
<dbReference type="SUPFAM" id="SSF55874">
    <property type="entry name" value="ATPase domain of HSP90 chaperone/DNA topoisomerase II/histidine kinase"/>
    <property type="match status" value="1"/>
</dbReference>
<evidence type="ECO:0000256" key="9">
    <source>
        <dbReference type="ARBA" id="ARBA00022840"/>
    </source>
</evidence>
<comment type="subcellular location">
    <subcellularLocation>
        <location evidence="2">Membrane</location>
        <topology evidence="2">Multi-pass membrane protein</topology>
    </subcellularLocation>
</comment>
<evidence type="ECO:0000256" key="8">
    <source>
        <dbReference type="ARBA" id="ARBA00022777"/>
    </source>
</evidence>
<feature type="coiled-coil region" evidence="13">
    <location>
        <begin position="106"/>
        <end position="133"/>
    </location>
</feature>
<feature type="domain" description="GAF" evidence="15">
    <location>
        <begin position="480"/>
        <end position="630"/>
    </location>
</feature>
<keyword evidence="13" id="KW-0175">Coiled coil</keyword>
<evidence type="ECO:0000256" key="1">
    <source>
        <dbReference type="ARBA" id="ARBA00000085"/>
    </source>
</evidence>
<evidence type="ECO:0000256" key="2">
    <source>
        <dbReference type="ARBA" id="ARBA00004141"/>
    </source>
</evidence>
<dbReference type="GO" id="GO:0016020">
    <property type="term" value="C:membrane"/>
    <property type="evidence" value="ECO:0007669"/>
    <property type="project" value="UniProtKB-SubCell"/>
</dbReference>
<keyword evidence="5" id="KW-0808">Transferase</keyword>
<evidence type="ECO:0000259" key="15">
    <source>
        <dbReference type="SMART" id="SM00065"/>
    </source>
</evidence>
<gene>
    <name evidence="17" type="ORF">Vau01_018570</name>
</gene>
<dbReference type="SUPFAM" id="SSF55781">
    <property type="entry name" value="GAF domain-like"/>
    <property type="match status" value="3"/>
</dbReference>
<dbReference type="Pfam" id="PF07730">
    <property type="entry name" value="HisKA_3"/>
    <property type="match status" value="1"/>
</dbReference>
<name>A0A8J4DY74_9ACTN</name>
<evidence type="ECO:0000256" key="3">
    <source>
        <dbReference type="ARBA" id="ARBA00012438"/>
    </source>
</evidence>
<evidence type="ECO:0000256" key="6">
    <source>
        <dbReference type="ARBA" id="ARBA00022692"/>
    </source>
</evidence>
<keyword evidence="7" id="KW-0547">Nucleotide-binding</keyword>